<feature type="active site" description="Proton donor" evidence="12">
    <location>
        <position position="116"/>
    </location>
</feature>
<evidence type="ECO:0000259" key="13">
    <source>
        <dbReference type="Pfam" id="PF00275"/>
    </source>
</evidence>
<evidence type="ECO:0000256" key="11">
    <source>
        <dbReference type="ARBA" id="ARBA00047527"/>
    </source>
</evidence>
<comment type="catalytic activity">
    <reaction evidence="11 12">
        <text>phosphoenolpyruvate + UDP-N-acetyl-alpha-D-glucosamine = UDP-N-acetyl-3-O-(1-carboxyvinyl)-alpha-D-glucosamine + phosphate</text>
        <dbReference type="Rhea" id="RHEA:18681"/>
        <dbReference type="ChEBI" id="CHEBI:43474"/>
        <dbReference type="ChEBI" id="CHEBI:57705"/>
        <dbReference type="ChEBI" id="CHEBI:58702"/>
        <dbReference type="ChEBI" id="CHEBI:68483"/>
        <dbReference type="EC" id="2.5.1.7"/>
    </reaction>
</comment>
<dbReference type="GO" id="GO:0009252">
    <property type="term" value="P:peptidoglycan biosynthetic process"/>
    <property type="evidence" value="ECO:0007669"/>
    <property type="project" value="UniProtKB-UniRule"/>
</dbReference>
<dbReference type="Pfam" id="PF00275">
    <property type="entry name" value="EPSP_synthase"/>
    <property type="match status" value="1"/>
</dbReference>
<keyword evidence="7 12" id="KW-0573">Peptidoglycan synthesis</keyword>
<comment type="caution">
    <text evidence="14">The sequence shown here is derived from an EMBL/GenBank/DDBJ whole genome shotgun (WGS) entry which is preliminary data.</text>
</comment>
<dbReference type="CDD" id="cd01555">
    <property type="entry name" value="UdpNAET"/>
    <property type="match status" value="1"/>
</dbReference>
<comment type="pathway">
    <text evidence="2 12">Cell wall biogenesis; peptidoglycan biosynthesis.</text>
</comment>
<evidence type="ECO:0000256" key="2">
    <source>
        <dbReference type="ARBA" id="ARBA00004752"/>
    </source>
</evidence>
<feature type="binding site" evidence="12">
    <location>
        <begin position="22"/>
        <end position="23"/>
    </location>
    <ligand>
        <name>phosphoenolpyruvate</name>
        <dbReference type="ChEBI" id="CHEBI:58702"/>
    </ligand>
</feature>
<evidence type="ECO:0000256" key="7">
    <source>
        <dbReference type="ARBA" id="ARBA00022984"/>
    </source>
</evidence>
<evidence type="ECO:0000256" key="1">
    <source>
        <dbReference type="ARBA" id="ARBA00004496"/>
    </source>
</evidence>
<comment type="function">
    <text evidence="12">Cell wall formation. Adds enolpyruvyl to UDP-N-acetylglucosamine.</text>
</comment>
<reference evidence="14" key="1">
    <citation type="submission" date="2020-10" db="EMBL/GenBank/DDBJ databases">
        <authorList>
            <person name="Gilroy R."/>
        </authorList>
    </citation>
    <scope>NUCLEOTIDE SEQUENCE</scope>
    <source>
        <strain evidence="14">CHK176-22527</strain>
    </source>
</reference>
<evidence type="ECO:0000313" key="14">
    <source>
        <dbReference type="EMBL" id="HIU00220.1"/>
    </source>
</evidence>
<dbReference type="SUPFAM" id="SSF55205">
    <property type="entry name" value="EPT/RTPC-like"/>
    <property type="match status" value="1"/>
</dbReference>
<keyword evidence="5 12" id="KW-0808">Transferase</keyword>
<comment type="caution">
    <text evidence="12">Lacks conserved residue(s) required for the propagation of feature annotation.</text>
</comment>
<evidence type="ECO:0000256" key="4">
    <source>
        <dbReference type="ARBA" id="ARBA00022618"/>
    </source>
</evidence>
<dbReference type="AlphaFoldDB" id="A0A9D1KW72"/>
<dbReference type="GO" id="GO:0008760">
    <property type="term" value="F:UDP-N-acetylglucosamine 1-carboxyvinyltransferase activity"/>
    <property type="evidence" value="ECO:0007669"/>
    <property type="project" value="UniProtKB-UniRule"/>
</dbReference>
<keyword evidence="3 12" id="KW-0963">Cytoplasm</keyword>
<evidence type="ECO:0000256" key="12">
    <source>
        <dbReference type="HAMAP-Rule" id="MF_00111"/>
    </source>
</evidence>
<dbReference type="NCBIfam" id="TIGR01072">
    <property type="entry name" value="murA"/>
    <property type="match status" value="1"/>
</dbReference>
<reference evidence="14" key="2">
    <citation type="journal article" date="2021" name="PeerJ">
        <title>Extensive microbial diversity within the chicken gut microbiome revealed by metagenomics and culture.</title>
        <authorList>
            <person name="Gilroy R."/>
            <person name="Ravi A."/>
            <person name="Getino M."/>
            <person name="Pursley I."/>
            <person name="Horton D.L."/>
            <person name="Alikhan N.F."/>
            <person name="Baker D."/>
            <person name="Gharbi K."/>
            <person name="Hall N."/>
            <person name="Watson M."/>
            <person name="Adriaenssens E.M."/>
            <person name="Foster-Nyarko E."/>
            <person name="Jarju S."/>
            <person name="Secka A."/>
            <person name="Antonio M."/>
            <person name="Oren A."/>
            <person name="Chaudhuri R.R."/>
            <person name="La Ragione R."/>
            <person name="Hildebrand F."/>
            <person name="Pallen M.J."/>
        </authorList>
    </citation>
    <scope>NUCLEOTIDE SEQUENCE</scope>
    <source>
        <strain evidence="14">CHK176-22527</strain>
    </source>
</reference>
<dbReference type="GO" id="GO:0051301">
    <property type="term" value="P:cell division"/>
    <property type="evidence" value="ECO:0007669"/>
    <property type="project" value="UniProtKB-KW"/>
</dbReference>
<dbReference type="Proteomes" id="UP000824159">
    <property type="component" value="Unassembled WGS sequence"/>
</dbReference>
<dbReference type="PANTHER" id="PTHR43783">
    <property type="entry name" value="UDP-N-ACETYLGLUCOSAMINE 1-CARBOXYVINYLTRANSFERASE"/>
    <property type="match status" value="1"/>
</dbReference>
<evidence type="ECO:0000256" key="8">
    <source>
        <dbReference type="ARBA" id="ARBA00023306"/>
    </source>
</evidence>
<dbReference type="InterPro" id="IPR036968">
    <property type="entry name" value="Enolpyruvate_Tfrase_sf"/>
</dbReference>
<dbReference type="InterPro" id="IPR005750">
    <property type="entry name" value="UDP_GlcNAc_COvinyl_MurA"/>
</dbReference>
<keyword evidence="6 12" id="KW-0133">Cell shape</keyword>
<dbReference type="InterPro" id="IPR013792">
    <property type="entry name" value="RNA3'P_cycl/enolpyr_Trfase_a/b"/>
</dbReference>
<evidence type="ECO:0000256" key="5">
    <source>
        <dbReference type="ARBA" id="ARBA00022679"/>
    </source>
</evidence>
<feature type="binding site" evidence="12">
    <location>
        <position position="92"/>
    </location>
    <ligand>
        <name>UDP-N-acetyl-alpha-D-glucosamine</name>
        <dbReference type="ChEBI" id="CHEBI:57705"/>
    </ligand>
</feature>
<dbReference type="HAMAP" id="MF_00111">
    <property type="entry name" value="MurA"/>
    <property type="match status" value="1"/>
</dbReference>
<feature type="binding site" evidence="12">
    <location>
        <position position="305"/>
    </location>
    <ligand>
        <name>UDP-N-acetyl-alpha-D-glucosamine</name>
        <dbReference type="ChEBI" id="CHEBI:57705"/>
    </ligand>
</feature>
<accession>A0A9D1KW72</accession>
<dbReference type="GO" id="GO:0005737">
    <property type="term" value="C:cytoplasm"/>
    <property type="evidence" value="ECO:0007669"/>
    <property type="project" value="UniProtKB-SubCell"/>
</dbReference>
<dbReference type="GO" id="GO:0019277">
    <property type="term" value="P:UDP-N-acetylgalactosamine biosynthetic process"/>
    <property type="evidence" value="ECO:0007669"/>
    <property type="project" value="InterPro"/>
</dbReference>
<dbReference type="PANTHER" id="PTHR43783:SF1">
    <property type="entry name" value="UDP-N-ACETYLGLUCOSAMINE 1-CARBOXYVINYLTRANSFERASE"/>
    <property type="match status" value="1"/>
</dbReference>
<feature type="binding site" evidence="12">
    <location>
        <position position="327"/>
    </location>
    <ligand>
        <name>UDP-N-acetyl-alpha-D-glucosamine</name>
        <dbReference type="ChEBI" id="CHEBI:57705"/>
    </ligand>
</feature>
<sequence>MGIYRIKGGKRLYGQVDVSGAKNAVLPIIAASVMTKGENCFDACPDISDVDSMLKILKALGCKTGKEGSEIFVDATNMTEWKIPAHLMREMRSSVFLAGSLLSRFGRAVISHPGGCNIGKRPIDIHIKGLEQLGARVETRDNDILIKADDMKPALVKLDYPSVGATENILLAAVSVEGETIIENSAREPEITDLQNYLNKCGADVKGAGTGTITVNGGRSLFGCDHRIMPDRIEAGTFALMTASSGGKVMLKGARAADISSLLYILEGAGCRIGKPKEGVLVEASGQEKVNANVKTAPYPGFPTDLHPQLTAFLAGNGAGSIIEENIFENRMSYAKQLIKMGADIEISGKKVIIKNNNILYGTDVYAEDLRGGAALVIAGLSAEGMTTVHNTKYIKRGYGGLEEKIRLIGGEISEYE</sequence>
<dbReference type="GO" id="GO:0008360">
    <property type="term" value="P:regulation of cell shape"/>
    <property type="evidence" value="ECO:0007669"/>
    <property type="project" value="UniProtKB-KW"/>
</dbReference>
<dbReference type="NCBIfam" id="NF006873">
    <property type="entry name" value="PRK09369.1"/>
    <property type="match status" value="1"/>
</dbReference>
<proteinExistence type="inferred from homology"/>
<comment type="similarity">
    <text evidence="10 12">Belongs to the EPSP synthase family. MurA subfamily.</text>
</comment>
<evidence type="ECO:0000313" key="15">
    <source>
        <dbReference type="Proteomes" id="UP000824159"/>
    </source>
</evidence>
<evidence type="ECO:0000256" key="10">
    <source>
        <dbReference type="ARBA" id="ARBA00038367"/>
    </source>
</evidence>
<evidence type="ECO:0000256" key="9">
    <source>
        <dbReference type="ARBA" id="ARBA00023316"/>
    </source>
</evidence>
<feature type="domain" description="Enolpyruvate transferase" evidence="13">
    <location>
        <begin position="7"/>
        <end position="405"/>
    </location>
</feature>
<dbReference type="EMBL" id="DVLX01000098">
    <property type="protein sequence ID" value="HIU00220.1"/>
    <property type="molecule type" value="Genomic_DNA"/>
</dbReference>
<dbReference type="InterPro" id="IPR050068">
    <property type="entry name" value="MurA_subfamily"/>
</dbReference>
<dbReference type="EC" id="2.5.1.7" evidence="12"/>
<keyword evidence="8 12" id="KW-0131">Cell cycle</keyword>
<evidence type="ECO:0000256" key="3">
    <source>
        <dbReference type="ARBA" id="ARBA00022490"/>
    </source>
</evidence>
<protein>
    <recommendedName>
        <fullName evidence="12">UDP-N-acetylglucosamine 1-carboxyvinyltransferase</fullName>
        <ecNumber evidence="12">2.5.1.7</ecNumber>
    </recommendedName>
    <alternativeName>
        <fullName evidence="12">Enoylpyruvate transferase</fullName>
    </alternativeName>
    <alternativeName>
        <fullName evidence="12">UDP-N-acetylglucosamine enolpyruvyl transferase</fullName>
        <shortName evidence="12">EPT</shortName>
    </alternativeName>
</protein>
<organism evidence="14 15">
    <name type="scientific">Candidatus Allocopromorpha excrementavium</name>
    <dbReference type="NCBI Taxonomy" id="2840741"/>
    <lineage>
        <taxon>Bacteria</taxon>
        <taxon>Bacillati</taxon>
        <taxon>Bacillota</taxon>
        <taxon>Clostridia</taxon>
        <taxon>Eubacteriales</taxon>
        <taxon>Eubacteriaceae</taxon>
        <taxon>Eubacteriaceae incertae sedis</taxon>
        <taxon>Candidatus Allocopromorpha</taxon>
    </lineage>
</organism>
<name>A0A9D1KW72_9FIRM</name>
<dbReference type="InterPro" id="IPR001986">
    <property type="entry name" value="Enolpyruvate_Tfrase_dom"/>
</dbReference>
<evidence type="ECO:0000256" key="6">
    <source>
        <dbReference type="ARBA" id="ARBA00022960"/>
    </source>
</evidence>
<dbReference type="GO" id="GO:0071555">
    <property type="term" value="P:cell wall organization"/>
    <property type="evidence" value="ECO:0007669"/>
    <property type="project" value="UniProtKB-KW"/>
</dbReference>
<comment type="subcellular location">
    <subcellularLocation>
        <location evidence="1 12">Cytoplasm</location>
    </subcellularLocation>
</comment>
<dbReference type="Gene3D" id="3.65.10.10">
    <property type="entry name" value="Enolpyruvate transferase domain"/>
    <property type="match status" value="2"/>
</dbReference>
<gene>
    <name evidence="12 14" type="primary">murA</name>
    <name evidence="14" type="ORF">IAD12_08210</name>
</gene>
<keyword evidence="4 12" id="KW-0132">Cell division</keyword>
<keyword evidence="12" id="KW-0670">Pyruvate</keyword>
<keyword evidence="9 12" id="KW-0961">Cell wall biogenesis/degradation</keyword>
<feature type="modified residue" description="2-(S-cysteinyl)pyruvic acid O-phosphothioketal" evidence="12">
    <location>
        <position position="116"/>
    </location>
</feature>